<name>A0A2G2Y7K9_CAPAN</name>
<comment type="caution">
    <text evidence="5">The sequence shown here is derived from an EMBL/GenBank/DDBJ whole genome shotgun (WGS) entry which is preliminary data.</text>
</comment>
<dbReference type="InterPro" id="IPR044861">
    <property type="entry name" value="IPNS-like_FE2OG_OXY"/>
</dbReference>
<dbReference type="Proteomes" id="UP000222542">
    <property type="component" value="Unassembled WGS sequence"/>
</dbReference>
<keyword evidence="3" id="KW-0408">Iron</keyword>
<evidence type="ECO:0000313" key="5">
    <source>
        <dbReference type="EMBL" id="PHT65702.1"/>
    </source>
</evidence>
<protein>
    <submittedName>
        <fullName evidence="5">Thebaine 6-O-demethylase</fullName>
    </submittedName>
</protein>
<evidence type="ECO:0000256" key="2">
    <source>
        <dbReference type="ARBA" id="ARBA00023002"/>
    </source>
</evidence>
<dbReference type="GO" id="GO:0016491">
    <property type="term" value="F:oxidoreductase activity"/>
    <property type="evidence" value="ECO:0007669"/>
    <property type="project" value="UniProtKB-KW"/>
</dbReference>
<keyword evidence="6" id="KW-1185">Reference proteome</keyword>
<dbReference type="SMR" id="A0A2G2Y7K9"/>
<dbReference type="OMA" id="IEIEMMA"/>
<dbReference type="STRING" id="4072.A0A2G2Y7K9"/>
<evidence type="ECO:0000256" key="1">
    <source>
        <dbReference type="ARBA" id="ARBA00022723"/>
    </source>
</evidence>
<gene>
    <name evidence="5" type="ORF">T459_30127</name>
</gene>
<evidence type="ECO:0000313" key="6">
    <source>
        <dbReference type="Proteomes" id="UP000222542"/>
    </source>
</evidence>
<feature type="domain" description="Isopenicillin N synthase-like Fe(2+) 2OG dioxygenase" evidence="4">
    <location>
        <begin position="101"/>
        <end position="147"/>
    </location>
</feature>
<reference evidence="5 6" key="1">
    <citation type="journal article" date="2014" name="Nat. Genet.">
        <title>Genome sequence of the hot pepper provides insights into the evolution of pungency in Capsicum species.</title>
        <authorList>
            <person name="Kim S."/>
            <person name="Park M."/>
            <person name="Yeom S.I."/>
            <person name="Kim Y.M."/>
            <person name="Lee J.M."/>
            <person name="Lee H.A."/>
            <person name="Seo E."/>
            <person name="Choi J."/>
            <person name="Cheong K."/>
            <person name="Kim K.T."/>
            <person name="Jung K."/>
            <person name="Lee G.W."/>
            <person name="Oh S.K."/>
            <person name="Bae C."/>
            <person name="Kim S.B."/>
            <person name="Lee H.Y."/>
            <person name="Kim S.Y."/>
            <person name="Kim M.S."/>
            <person name="Kang B.C."/>
            <person name="Jo Y.D."/>
            <person name="Yang H.B."/>
            <person name="Jeong H.J."/>
            <person name="Kang W.H."/>
            <person name="Kwon J.K."/>
            <person name="Shin C."/>
            <person name="Lim J.Y."/>
            <person name="Park J.H."/>
            <person name="Huh J.H."/>
            <person name="Kim J.S."/>
            <person name="Kim B.D."/>
            <person name="Cohen O."/>
            <person name="Paran I."/>
            <person name="Suh M.C."/>
            <person name="Lee S.B."/>
            <person name="Kim Y.K."/>
            <person name="Shin Y."/>
            <person name="Noh S.J."/>
            <person name="Park J."/>
            <person name="Seo Y.S."/>
            <person name="Kwon S.Y."/>
            <person name="Kim H.A."/>
            <person name="Park J.M."/>
            <person name="Kim H.J."/>
            <person name="Choi S.B."/>
            <person name="Bosland P.W."/>
            <person name="Reeves G."/>
            <person name="Jo S.H."/>
            <person name="Lee B.W."/>
            <person name="Cho H.T."/>
            <person name="Choi H.S."/>
            <person name="Lee M.S."/>
            <person name="Yu Y."/>
            <person name="Do Choi Y."/>
            <person name="Park B.S."/>
            <person name="van Deynze A."/>
            <person name="Ashrafi H."/>
            <person name="Hill T."/>
            <person name="Kim W.T."/>
            <person name="Pai H.S."/>
            <person name="Ahn H.K."/>
            <person name="Yeam I."/>
            <person name="Giovannoni J.J."/>
            <person name="Rose J.K."/>
            <person name="Sorensen I."/>
            <person name="Lee S.J."/>
            <person name="Kim R.W."/>
            <person name="Choi I.Y."/>
            <person name="Choi B.S."/>
            <person name="Lim J.S."/>
            <person name="Lee Y.H."/>
            <person name="Choi D."/>
        </authorList>
    </citation>
    <scope>NUCLEOTIDE SEQUENCE [LARGE SCALE GENOMIC DNA]</scope>
    <source>
        <strain evidence="6">cv. CM334</strain>
    </source>
</reference>
<sequence length="148" mass="17089">MEEKKKFQKQEGDNEGYGQTFMVSEEQKLDWADILYMITLPTNLRKPNLFKIPCLTQTRNALEQYSTALRELPIKIMYKISKALGMKAEDMNLLFEEDGTEMMKINYYPPCPQPVLVMGLCPHTDAIGLTILLQVNEIERLQIKKDGV</sequence>
<proteinExistence type="predicted"/>
<dbReference type="InterPro" id="IPR027443">
    <property type="entry name" value="IPNS-like_sf"/>
</dbReference>
<organism evidence="5 6">
    <name type="scientific">Capsicum annuum</name>
    <name type="common">Capsicum pepper</name>
    <dbReference type="NCBI Taxonomy" id="4072"/>
    <lineage>
        <taxon>Eukaryota</taxon>
        <taxon>Viridiplantae</taxon>
        <taxon>Streptophyta</taxon>
        <taxon>Embryophyta</taxon>
        <taxon>Tracheophyta</taxon>
        <taxon>Spermatophyta</taxon>
        <taxon>Magnoliopsida</taxon>
        <taxon>eudicotyledons</taxon>
        <taxon>Gunneridae</taxon>
        <taxon>Pentapetalae</taxon>
        <taxon>asterids</taxon>
        <taxon>lamiids</taxon>
        <taxon>Solanales</taxon>
        <taxon>Solanaceae</taxon>
        <taxon>Solanoideae</taxon>
        <taxon>Capsiceae</taxon>
        <taxon>Capsicum</taxon>
    </lineage>
</organism>
<dbReference type="Gramene" id="PHT65702">
    <property type="protein sequence ID" value="PHT65702"/>
    <property type="gene ID" value="T459_30127"/>
</dbReference>
<dbReference type="Pfam" id="PF03171">
    <property type="entry name" value="2OG-FeII_Oxy"/>
    <property type="match status" value="1"/>
</dbReference>
<evidence type="ECO:0000256" key="3">
    <source>
        <dbReference type="ARBA" id="ARBA00023004"/>
    </source>
</evidence>
<reference evidence="5 6" key="2">
    <citation type="journal article" date="2017" name="Genome Biol.">
        <title>New reference genome sequences of hot pepper reveal the massive evolution of plant disease-resistance genes by retroduplication.</title>
        <authorList>
            <person name="Kim S."/>
            <person name="Park J."/>
            <person name="Yeom S.I."/>
            <person name="Kim Y.M."/>
            <person name="Seo E."/>
            <person name="Kim K.T."/>
            <person name="Kim M.S."/>
            <person name="Lee J.M."/>
            <person name="Cheong K."/>
            <person name="Shin H.S."/>
            <person name="Kim S.B."/>
            <person name="Han K."/>
            <person name="Lee J."/>
            <person name="Park M."/>
            <person name="Lee H.A."/>
            <person name="Lee H.Y."/>
            <person name="Lee Y."/>
            <person name="Oh S."/>
            <person name="Lee J.H."/>
            <person name="Choi E."/>
            <person name="Choi E."/>
            <person name="Lee S.E."/>
            <person name="Jeon J."/>
            <person name="Kim H."/>
            <person name="Choi G."/>
            <person name="Song H."/>
            <person name="Lee J."/>
            <person name="Lee S.C."/>
            <person name="Kwon J.K."/>
            <person name="Lee H.Y."/>
            <person name="Koo N."/>
            <person name="Hong Y."/>
            <person name="Kim R.W."/>
            <person name="Kang W.H."/>
            <person name="Huh J.H."/>
            <person name="Kang B.C."/>
            <person name="Yang T.J."/>
            <person name="Lee Y.H."/>
            <person name="Bennetzen J.L."/>
            <person name="Choi D."/>
        </authorList>
    </citation>
    <scope>NUCLEOTIDE SEQUENCE [LARGE SCALE GENOMIC DNA]</scope>
    <source>
        <strain evidence="6">cv. CM334</strain>
    </source>
</reference>
<dbReference type="InterPro" id="IPR050295">
    <property type="entry name" value="Plant_2OG-oxidoreductases"/>
</dbReference>
<keyword evidence="2" id="KW-0560">Oxidoreductase</keyword>
<keyword evidence="1" id="KW-0479">Metal-binding</keyword>
<dbReference type="GO" id="GO:0046872">
    <property type="term" value="F:metal ion binding"/>
    <property type="evidence" value="ECO:0007669"/>
    <property type="project" value="UniProtKB-KW"/>
</dbReference>
<accession>A0A2G2Y7K9</accession>
<dbReference type="Gene3D" id="2.60.120.330">
    <property type="entry name" value="B-lactam Antibiotic, Isopenicillin N Synthase, Chain"/>
    <property type="match status" value="1"/>
</dbReference>
<evidence type="ECO:0000259" key="4">
    <source>
        <dbReference type="Pfam" id="PF03171"/>
    </source>
</evidence>
<dbReference type="SUPFAM" id="SSF51197">
    <property type="entry name" value="Clavaminate synthase-like"/>
    <property type="match status" value="1"/>
</dbReference>
<dbReference type="AlphaFoldDB" id="A0A2G2Y7K9"/>
<dbReference type="EMBL" id="AYRZ02000012">
    <property type="protein sequence ID" value="PHT65702.1"/>
    <property type="molecule type" value="Genomic_DNA"/>
</dbReference>
<dbReference type="PANTHER" id="PTHR47991">
    <property type="entry name" value="OXOGLUTARATE/IRON-DEPENDENT DIOXYGENASE"/>
    <property type="match status" value="1"/>
</dbReference>